<accession>A0ABQ4Z7Z9</accession>
<protein>
    <recommendedName>
        <fullName evidence="4">MAK10-like protein</fullName>
    </recommendedName>
</protein>
<organism evidence="2 3">
    <name type="scientific">Tanacetum coccineum</name>
    <dbReference type="NCBI Taxonomy" id="301880"/>
    <lineage>
        <taxon>Eukaryota</taxon>
        <taxon>Viridiplantae</taxon>
        <taxon>Streptophyta</taxon>
        <taxon>Embryophyta</taxon>
        <taxon>Tracheophyta</taxon>
        <taxon>Spermatophyta</taxon>
        <taxon>Magnoliopsida</taxon>
        <taxon>eudicotyledons</taxon>
        <taxon>Gunneridae</taxon>
        <taxon>Pentapetalae</taxon>
        <taxon>asterids</taxon>
        <taxon>campanulids</taxon>
        <taxon>Asterales</taxon>
        <taxon>Asteraceae</taxon>
        <taxon>Asteroideae</taxon>
        <taxon>Anthemideae</taxon>
        <taxon>Anthemidinae</taxon>
        <taxon>Tanacetum</taxon>
    </lineage>
</organism>
<evidence type="ECO:0000256" key="1">
    <source>
        <dbReference type="SAM" id="MobiDB-lite"/>
    </source>
</evidence>
<reference evidence="2" key="1">
    <citation type="journal article" date="2022" name="Int. J. Mol. Sci.">
        <title>Draft Genome of Tanacetum Coccineum: Genomic Comparison of Closely Related Tanacetum-Family Plants.</title>
        <authorList>
            <person name="Yamashiro T."/>
            <person name="Shiraishi A."/>
            <person name="Nakayama K."/>
            <person name="Satake H."/>
        </authorList>
    </citation>
    <scope>NUCLEOTIDE SEQUENCE</scope>
</reference>
<gene>
    <name evidence="2" type="ORF">Tco_0752407</name>
</gene>
<name>A0ABQ4Z7Z9_9ASTR</name>
<feature type="region of interest" description="Disordered" evidence="1">
    <location>
        <begin position="99"/>
        <end position="140"/>
    </location>
</feature>
<comment type="caution">
    <text evidence="2">The sequence shown here is derived from an EMBL/GenBank/DDBJ whole genome shotgun (WGS) entry which is preliminary data.</text>
</comment>
<evidence type="ECO:0000313" key="2">
    <source>
        <dbReference type="EMBL" id="GJS85866.1"/>
    </source>
</evidence>
<evidence type="ECO:0000313" key="3">
    <source>
        <dbReference type="Proteomes" id="UP001151760"/>
    </source>
</evidence>
<reference evidence="2" key="2">
    <citation type="submission" date="2022-01" db="EMBL/GenBank/DDBJ databases">
        <authorList>
            <person name="Yamashiro T."/>
            <person name="Shiraishi A."/>
            <person name="Satake H."/>
            <person name="Nakayama K."/>
        </authorList>
    </citation>
    <scope>NUCLEOTIDE SEQUENCE</scope>
</reference>
<evidence type="ECO:0008006" key="4">
    <source>
        <dbReference type="Google" id="ProtNLM"/>
    </source>
</evidence>
<keyword evidence="3" id="KW-1185">Reference proteome</keyword>
<dbReference type="Proteomes" id="UP001151760">
    <property type="component" value="Unassembled WGS sequence"/>
</dbReference>
<dbReference type="EMBL" id="BQNB010011082">
    <property type="protein sequence ID" value="GJS85866.1"/>
    <property type="molecule type" value="Genomic_DNA"/>
</dbReference>
<proteinExistence type="predicted"/>
<sequence length="284" mass="32309">MEAHLAPKQPVQVNKISSSCEIFNGLHDTQYCIENPEQAFVDYASSHTYEARALPSDAVKNLKLNVNSTTLVLSAHSYPTDDPHCSTRIHSLINAITICPKQPNKPHDDKSKGEEREERSNPENIDTTPPSPPDPSISFITEKYDDSHEEGPEDEGNMIIKGLEIGYFDIFLTRSKLAYHKYLMSGPIPSLFLRNPIITKGCPLNLKIPCNIRHVHVEKTYIDLNSPMNVMTRMLYNWIMRRKLDPREDTNKGVNNFTGRNKGMHFFVGNFTYVIDFMIVEDIG</sequence>
<feature type="compositionally biased region" description="Basic and acidic residues" evidence="1">
    <location>
        <begin position="105"/>
        <end position="121"/>
    </location>
</feature>